<reference evidence="2" key="1">
    <citation type="journal article" date="2019" name="Int. J. Syst. Evol. Microbiol.">
        <title>The Global Catalogue of Microorganisms (GCM) 10K type strain sequencing project: providing services to taxonomists for standard genome sequencing and annotation.</title>
        <authorList>
            <consortium name="The Broad Institute Genomics Platform"/>
            <consortium name="The Broad Institute Genome Sequencing Center for Infectious Disease"/>
            <person name="Wu L."/>
            <person name="Ma J."/>
        </authorList>
    </citation>
    <scope>NUCLEOTIDE SEQUENCE [LARGE SCALE GENOMIC DNA]</scope>
    <source>
        <strain evidence="2">JCM 14559</strain>
    </source>
</reference>
<evidence type="ECO:0000313" key="2">
    <source>
        <dbReference type="Proteomes" id="UP001500897"/>
    </source>
</evidence>
<protein>
    <recommendedName>
        <fullName evidence="3">DUF317 domain-containing protein</fullName>
    </recommendedName>
</protein>
<dbReference type="Proteomes" id="UP001500897">
    <property type="component" value="Unassembled WGS sequence"/>
</dbReference>
<keyword evidence="2" id="KW-1185">Reference proteome</keyword>
<name>A0ABP5JXH7_9ACTN</name>
<evidence type="ECO:0008006" key="3">
    <source>
        <dbReference type="Google" id="ProtNLM"/>
    </source>
</evidence>
<gene>
    <name evidence="1" type="ORF">GCM10009759_71620</name>
</gene>
<accession>A0ABP5JXH7</accession>
<comment type="caution">
    <text evidence="1">The sequence shown here is derived from an EMBL/GenBank/DDBJ whole genome shotgun (WGS) entry which is preliminary data.</text>
</comment>
<dbReference type="EMBL" id="BAAANS010000080">
    <property type="protein sequence ID" value="GAA2121688.1"/>
    <property type="molecule type" value="Genomic_DNA"/>
</dbReference>
<organism evidence="1 2">
    <name type="scientific">Kitasatospora saccharophila</name>
    <dbReference type="NCBI Taxonomy" id="407973"/>
    <lineage>
        <taxon>Bacteria</taxon>
        <taxon>Bacillati</taxon>
        <taxon>Actinomycetota</taxon>
        <taxon>Actinomycetes</taxon>
        <taxon>Kitasatosporales</taxon>
        <taxon>Streptomycetaceae</taxon>
        <taxon>Kitasatospora</taxon>
    </lineage>
</organism>
<proteinExistence type="predicted"/>
<evidence type="ECO:0000313" key="1">
    <source>
        <dbReference type="EMBL" id="GAA2121688.1"/>
    </source>
</evidence>
<sequence>MTHGMHILDDPTGLTPLAQDLLRRTGRREPPPEPRLAGDFRWVRERAGRRVPPPVLLLIRREGFEQRYGGLRYLVRGGEPAGAREWVYDLHRDMGADPAGGWYFDWFGERVSSPVGHRVHTDGRAGVTDGSGVFLEIAPSVPALIESHALLDRFSGWERRTGAGTLAAARRLDGLTDVPEASGPTVRWRVSEDLAVQEFQLWAGPPPRPWRAWIWTRGEAARARLARTLARAAADRP</sequence>